<organism evidence="2">
    <name type="scientific">uncultured Thermoleophilia bacterium</name>
    <dbReference type="NCBI Taxonomy" id="1497501"/>
    <lineage>
        <taxon>Bacteria</taxon>
        <taxon>Bacillati</taxon>
        <taxon>Actinomycetota</taxon>
        <taxon>Thermoleophilia</taxon>
        <taxon>environmental samples</taxon>
    </lineage>
</organism>
<accession>A0A6J4U0R8</accession>
<proteinExistence type="predicted"/>
<gene>
    <name evidence="2" type="ORF">AVDCRST_MAG79-1544</name>
</gene>
<dbReference type="AlphaFoldDB" id="A0A6J4U0R8"/>
<evidence type="ECO:0000313" key="2">
    <source>
        <dbReference type="EMBL" id="CAA9537761.1"/>
    </source>
</evidence>
<dbReference type="EMBL" id="CADCWC010000235">
    <property type="protein sequence ID" value="CAA9537761.1"/>
    <property type="molecule type" value="Genomic_DNA"/>
</dbReference>
<evidence type="ECO:0000256" key="1">
    <source>
        <dbReference type="SAM" id="MobiDB-lite"/>
    </source>
</evidence>
<feature type="region of interest" description="Disordered" evidence="1">
    <location>
        <begin position="130"/>
        <end position="163"/>
    </location>
</feature>
<protein>
    <recommendedName>
        <fullName evidence="3">Response regulatory domain-containing protein</fullName>
    </recommendedName>
</protein>
<evidence type="ECO:0008006" key="3">
    <source>
        <dbReference type="Google" id="ProtNLM"/>
    </source>
</evidence>
<sequence>MRSTDHRDPQRDDAPPRRVLLVALSPIHLHTLRRMVESMAEVQIVDNGDGAYDEAATHFQPQAVVVDLTRLGSLRKARDIAGHSLARGARIVFLGDADDQGLEESVSQEMGALYNPSPDDLMELVASLPSRTQGGSPAAPFVTLSRPGHPDGRGAPTGDPTGH</sequence>
<name>A0A6J4U0R8_9ACTN</name>
<reference evidence="2" key="1">
    <citation type="submission" date="2020-02" db="EMBL/GenBank/DDBJ databases">
        <authorList>
            <person name="Meier V. D."/>
        </authorList>
    </citation>
    <scope>NUCLEOTIDE SEQUENCE</scope>
    <source>
        <strain evidence="2">AVDCRST_MAG79</strain>
    </source>
</reference>